<dbReference type="PANTHER" id="PTHR47268:SF4">
    <property type="entry name" value="ACYLPHOSPHATASE"/>
    <property type="match status" value="1"/>
</dbReference>
<comment type="similarity">
    <text evidence="1 5">Belongs to the acylphosphatase family.</text>
</comment>
<dbReference type="EC" id="3.6.1.7" evidence="2 4"/>
<evidence type="ECO:0000256" key="5">
    <source>
        <dbReference type="RuleBase" id="RU004168"/>
    </source>
</evidence>
<evidence type="ECO:0000256" key="6">
    <source>
        <dbReference type="SAM" id="SignalP"/>
    </source>
</evidence>
<dbReference type="Gene3D" id="3.30.70.100">
    <property type="match status" value="1"/>
</dbReference>
<keyword evidence="6" id="KW-0732">Signal</keyword>
<dbReference type="Proteomes" id="UP001203284">
    <property type="component" value="Unassembled WGS sequence"/>
</dbReference>
<comment type="caution">
    <text evidence="8">The sequence shown here is derived from an EMBL/GenBank/DDBJ whole genome shotgun (WGS) entry which is preliminary data.</text>
</comment>
<dbReference type="InterPro" id="IPR020456">
    <property type="entry name" value="Acylphosphatase"/>
</dbReference>
<feature type="domain" description="Acylphosphatase-like" evidence="7">
    <location>
        <begin position="40"/>
        <end position="127"/>
    </location>
</feature>
<proteinExistence type="inferred from homology"/>
<dbReference type="PANTHER" id="PTHR47268">
    <property type="entry name" value="ACYLPHOSPHATASE"/>
    <property type="match status" value="1"/>
</dbReference>
<evidence type="ECO:0000313" key="9">
    <source>
        <dbReference type="Proteomes" id="UP001203284"/>
    </source>
</evidence>
<dbReference type="EMBL" id="JALKCH010000007">
    <property type="protein sequence ID" value="MCK0197616.1"/>
    <property type="molecule type" value="Genomic_DNA"/>
</dbReference>
<feature type="signal peptide" evidence="6">
    <location>
        <begin position="1"/>
        <end position="25"/>
    </location>
</feature>
<protein>
    <recommendedName>
        <fullName evidence="2 4">acylphosphatase</fullName>
        <ecNumber evidence="2 4">3.6.1.7</ecNumber>
    </recommendedName>
</protein>
<evidence type="ECO:0000259" key="7">
    <source>
        <dbReference type="PROSITE" id="PS51160"/>
    </source>
</evidence>
<dbReference type="PROSITE" id="PS51160">
    <property type="entry name" value="ACYLPHOSPHATASE_3"/>
    <property type="match status" value="1"/>
</dbReference>
<evidence type="ECO:0000256" key="4">
    <source>
        <dbReference type="PROSITE-ProRule" id="PRU00520"/>
    </source>
</evidence>
<feature type="active site" evidence="4">
    <location>
        <position position="55"/>
    </location>
</feature>
<dbReference type="Pfam" id="PF00708">
    <property type="entry name" value="Acylphosphatase"/>
    <property type="match status" value="1"/>
</dbReference>
<evidence type="ECO:0000256" key="1">
    <source>
        <dbReference type="ARBA" id="ARBA00005614"/>
    </source>
</evidence>
<dbReference type="RefSeq" id="WP_247029484.1">
    <property type="nucleotide sequence ID" value="NZ_JALKCH010000007.1"/>
</dbReference>
<feature type="chain" id="PRO_5045483869" description="acylphosphatase" evidence="6">
    <location>
        <begin position="26"/>
        <end position="181"/>
    </location>
</feature>
<keyword evidence="4" id="KW-0378">Hydrolase</keyword>
<dbReference type="SUPFAM" id="SSF54975">
    <property type="entry name" value="Acylphosphatase/BLUF domain-like"/>
    <property type="match status" value="1"/>
</dbReference>
<name>A0ABT0DCB9_9HYPH</name>
<evidence type="ECO:0000313" key="8">
    <source>
        <dbReference type="EMBL" id="MCK0197616.1"/>
    </source>
</evidence>
<reference evidence="8 9" key="1">
    <citation type="submission" date="2022-04" db="EMBL/GenBank/DDBJ databases">
        <authorList>
            <person name="Grouzdev D.S."/>
            <person name="Pantiukh K.S."/>
            <person name="Krutkina M.S."/>
        </authorList>
    </citation>
    <scope>NUCLEOTIDE SEQUENCE [LARGE SCALE GENOMIC DNA]</scope>
    <source>
        <strain evidence="8 9">6x-1</strain>
    </source>
</reference>
<keyword evidence="9" id="KW-1185">Reference proteome</keyword>
<sequence>MARIPSPLCRAALSAIAILSAGAPAQTAPIGIAAPPGIVAVRGIVTGNVQKVGFRAMVMKQAIKHNLAGTARNHPDSSVEFTLQGRPGRIDKALETIRDGTRTSSDVKVATEPTAVDPALGTFTVFDWTSTSRNITQPYTLVFTVRSVDETIPMAQARNAWHAILRTTLADDDLRKLGPDD</sequence>
<dbReference type="InterPro" id="IPR036046">
    <property type="entry name" value="Acylphosphatase-like_dom_sf"/>
</dbReference>
<gene>
    <name evidence="8" type="ORF">MWN34_11905</name>
</gene>
<feature type="active site" evidence="4">
    <location>
        <position position="73"/>
    </location>
</feature>
<organism evidence="8 9">
    <name type="scientific">Ancylobacter crimeensis</name>
    <dbReference type="NCBI Taxonomy" id="2579147"/>
    <lineage>
        <taxon>Bacteria</taxon>
        <taxon>Pseudomonadati</taxon>
        <taxon>Pseudomonadota</taxon>
        <taxon>Alphaproteobacteria</taxon>
        <taxon>Hyphomicrobiales</taxon>
        <taxon>Xanthobacteraceae</taxon>
        <taxon>Ancylobacter</taxon>
    </lineage>
</organism>
<dbReference type="InterPro" id="IPR001792">
    <property type="entry name" value="Acylphosphatase-like_dom"/>
</dbReference>
<evidence type="ECO:0000256" key="3">
    <source>
        <dbReference type="ARBA" id="ARBA00047645"/>
    </source>
</evidence>
<comment type="catalytic activity">
    <reaction evidence="3 4">
        <text>an acyl phosphate + H2O = a carboxylate + phosphate + H(+)</text>
        <dbReference type="Rhea" id="RHEA:14965"/>
        <dbReference type="ChEBI" id="CHEBI:15377"/>
        <dbReference type="ChEBI" id="CHEBI:15378"/>
        <dbReference type="ChEBI" id="CHEBI:29067"/>
        <dbReference type="ChEBI" id="CHEBI:43474"/>
        <dbReference type="ChEBI" id="CHEBI:59918"/>
        <dbReference type="EC" id="3.6.1.7"/>
    </reaction>
</comment>
<accession>A0ABT0DCB9</accession>
<evidence type="ECO:0000256" key="2">
    <source>
        <dbReference type="ARBA" id="ARBA00012150"/>
    </source>
</evidence>